<accession>A0ABQ8MUW9</accession>
<feature type="compositionally biased region" description="Polar residues" evidence="2">
    <location>
        <begin position="994"/>
        <end position="1003"/>
    </location>
</feature>
<keyword evidence="5" id="KW-1185">Reference proteome</keyword>
<evidence type="ECO:0000313" key="5">
    <source>
        <dbReference type="Proteomes" id="UP000830375"/>
    </source>
</evidence>
<protein>
    <submittedName>
        <fullName evidence="4">Glutamine-rich protein 2</fullName>
    </submittedName>
</protein>
<proteinExistence type="predicted"/>
<dbReference type="PANTHER" id="PTHR47080">
    <property type="entry name" value="CHROMOSOME 16 OPEN READING FRAME 96"/>
    <property type="match status" value="1"/>
</dbReference>
<feature type="region of interest" description="Disordered" evidence="2">
    <location>
        <begin position="296"/>
        <end position="318"/>
    </location>
</feature>
<organism evidence="4 5">
    <name type="scientific">Labeo rohita</name>
    <name type="common">Indian major carp</name>
    <name type="synonym">Cyprinus rohita</name>
    <dbReference type="NCBI Taxonomy" id="84645"/>
    <lineage>
        <taxon>Eukaryota</taxon>
        <taxon>Metazoa</taxon>
        <taxon>Chordata</taxon>
        <taxon>Craniata</taxon>
        <taxon>Vertebrata</taxon>
        <taxon>Euteleostomi</taxon>
        <taxon>Actinopterygii</taxon>
        <taxon>Neopterygii</taxon>
        <taxon>Teleostei</taxon>
        <taxon>Ostariophysi</taxon>
        <taxon>Cypriniformes</taxon>
        <taxon>Cyprinidae</taxon>
        <taxon>Labeoninae</taxon>
        <taxon>Labeonini</taxon>
        <taxon>Labeo</taxon>
    </lineage>
</organism>
<feature type="compositionally biased region" description="Polar residues" evidence="2">
    <location>
        <begin position="1047"/>
        <end position="1060"/>
    </location>
</feature>
<feature type="compositionally biased region" description="Polar residues" evidence="2">
    <location>
        <begin position="493"/>
        <end position="504"/>
    </location>
</feature>
<feature type="region of interest" description="Disordered" evidence="2">
    <location>
        <begin position="994"/>
        <end position="1013"/>
    </location>
</feature>
<feature type="coiled-coil region" evidence="1">
    <location>
        <begin position="199"/>
        <end position="233"/>
    </location>
</feature>
<dbReference type="PANTHER" id="PTHR47080:SF2">
    <property type="entry name" value="GLUTAMINE-RICH PROTEIN 2"/>
    <property type="match status" value="1"/>
</dbReference>
<feature type="compositionally biased region" description="Low complexity" evidence="2">
    <location>
        <begin position="512"/>
        <end position="531"/>
    </location>
</feature>
<sequence length="1110" mass="124264">MGIEEANDAQRSNQSTSSVGGGSVKRRAILTQFTKAKLPSTTMSTDISLRELVDLSIGTPDAGSVNFSALHTLLHAILGHLKIERVTTTWKGVDNDHDSPSQTKALLLDSSSPYRAMEEKVRRMEEQMCALEALPSASELMGSDTALSDMWTLMQLRRKAQANEDGVSKLLGATDQRVWSRDGHCALIPWHGHKCMALIQDLLKEIQTLKESRDDLREEVSALNGQLSQKELKDKMAQYPVPEELTQCVTWEVMQAALISERQKIQEGLKDTLSAAKNIAPVYPLNLGTPFKDDRAGGTGGVDLSRRVSPPQQSQSDGALCTVTGRRLSRVSIGAERYPETVEALMEVGRLRDKHESLETRVGQLEANKADWTQLQHLRDLLNAMGMTKERQIPDHVPEQLNHLRTLMDSLLADKEKVSDVESVLMNMKTVQVCESSDSTGQSTGSASGQDTHASKIEQLNLQTAHIRIAVLKLDEKVQELIREKMRDERYTSPLSQSGQQEAISFSKADEQAQSTDQDQAQSSGQAQGQRQTGGQGLDQEVSQLSQCHDKPKDKTAHLMNQEHEDRNKNTDLVSDLEAAILQLQSKCEKLHSTSNRLMEEHSKKQTHIDRLYKIVEELAEKKADKEVVEMEIEIKADKRALESKVSRMQFDSMTEQLNNMLQELLSKISGQEQDWNKLNRIELDPLKKQLDDRWRTIHKHLQTPPIPEQDDAAGLRKHLVTLPSAPGLPSHKSSRPYTVYELEQVRQHCKSLEPGTNQDNFKMACFDRGLAQDERSHVLICRQIDQEPSQCPTSRTPKLPYSQGLPEISRTRYRPSLGPGKRSSRTVSKHYLTRNCGGSHTLTYPSRRYTRLQHITHLIQSEEESRPVSSGPPAQAAEVDILGLDGQVYKGRMSSRAVRLSETRFPTISPREGKTICQREYLHKCLLLITIQDSIQSIQGPHGPDHASPHDSLRNASQHDRITISIRTLDPLFARLAVDDWVWTVGEKKISLSCNEKPSGSDNGSGGKLVSGLRPSLYRRIKERWLKSQRSTGVDGGRGSPARPQSAKTQRSRSASSTSMKDRPMSSMDCLSQDVPLQTSYHDTTAEQREALELHKELNQSEDEPVTSL</sequence>
<feature type="compositionally biased region" description="Acidic residues" evidence="2">
    <location>
        <begin position="1101"/>
        <end position="1110"/>
    </location>
</feature>
<feature type="region of interest" description="Disordered" evidence="2">
    <location>
        <begin position="1029"/>
        <end position="1110"/>
    </location>
</feature>
<feature type="region of interest" description="Disordered" evidence="2">
    <location>
        <begin position="1"/>
        <end position="22"/>
    </location>
</feature>
<dbReference type="Proteomes" id="UP000830375">
    <property type="component" value="Unassembled WGS sequence"/>
</dbReference>
<evidence type="ECO:0000256" key="1">
    <source>
        <dbReference type="SAM" id="Coils"/>
    </source>
</evidence>
<dbReference type="InterPro" id="IPR032013">
    <property type="entry name" value="DUF4795"/>
</dbReference>
<reference evidence="4 5" key="1">
    <citation type="submission" date="2022-01" db="EMBL/GenBank/DDBJ databases">
        <title>A high-quality chromosome-level genome assembly of rohu carp, Labeo rohita.</title>
        <authorList>
            <person name="Arick M.A. II"/>
            <person name="Hsu C.-Y."/>
            <person name="Magbanua Z."/>
            <person name="Pechanova O."/>
            <person name="Grover C."/>
            <person name="Miller E."/>
            <person name="Thrash A."/>
            <person name="Ezzel L."/>
            <person name="Alam S."/>
            <person name="Benzie J."/>
            <person name="Hamilton M."/>
            <person name="Karsi A."/>
            <person name="Lawrence M.L."/>
            <person name="Peterson D.G."/>
        </authorList>
    </citation>
    <scope>NUCLEOTIDE SEQUENCE [LARGE SCALE GENOMIC DNA]</scope>
    <source>
        <strain evidence="5">BAU-BD-2019</strain>
        <tissue evidence="4">Blood</tissue>
    </source>
</reference>
<dbReference type="EMBL" id="JACTAM010000003">
    <property type="protein sequence ID" value="KAI2666618.1"/>
    <property type="molecule type" value="Genomic_DNA"/>
</dbReference>
<comment type="caution">
    <text evidence="4">The sequence shown here is derived from an EMBL/GenBank/DDBJ whole genome shotgun (WGS) entry which is preliminary data.</text>
</comment>
<name>A0ABQ8MUW9_LABRO</name>
<gene>
    <name evidence="4" type="ORF">H4Q32_010526</name>
</gene>
<keyword evidence="1" id="KW-0175">Coiled coil</keyword>
<feature type="compositionally biased region" description="Polar residues" evidence="2">
    <location>
        <begin position="9"/>
        <end position="18"/>
    </location>
</feature>
<feature type="domain" description="DUF4795" evidence="3">
    <location>
        <begin position="568"/>
        <end position="721"/>
    </location>
</feature>
<feature type="coiled-coil region" evidence="1">
    <location>
        <begin position="348"/>
        <end position="375"/>
    </location>
</feature>
<dbReference type="Pfam" id="PF16043">
    <property type="entry name" value="DUF4795"/>
    <property type="match status" value="1"/>
</dbReference>
<feature type="region of interest" description="Disordered" evidence="2">
    <location>
        <begin position="489"/>
        <end position="548"/>
    </location>
</feature>
<evidence type="ECO:0000256" key="2">
    <source>
        <dbReference type="SAM" id="MobiDB-lite"/>
    </source>
</evidence>
<evidence type="ECO:0000313" key="4">
    <source>
        <dbReference type="EMBL" id="KAI2666618.1"/>
    </source>
</evidence>
<evidence type="ECO:0000259" key="3">
    <source>
        <dbReference type="Pfam" id="PF16043"/>
    </source>
</evidence>
<feature type="compositionally biased region" description="Basic and acidic residues" evidence="2">
    <location>
        <begin position="1085"/>
        <end position="1100"/>
    </location>
</feature>